<feature type="compositionally biased region" description="Basic and acidic residues" evidence="8">
    <location>
        <begin position="68"/>
        <end position="80"/>
    </location>
</feature>
<feature type="non-terminal residue" evidence="10">
    <location>
        <position position="1487"/>
    </location>
</feature>
<keyword evidence="7" id="KW-0469">Meiosis</keyword>
<keyword evidence="11" id="KW-1185">Reference proteome</keyword>
<sequence>MQDNGKDVKPDAHEDKDKDKREKPEHNGGHAHSVKSPKKRRKVNHACVYCRRSERPCTRCIKRNIGHLCHDEPRDPDSKKAKSSHAPSAVDDSETSQSDIARSSVDQSASGSMGPPPPFDRKASAFGAAVLGQGNPLHLVSPGSVSGMPGNGSNMNQWPRFAREKTENRNTSPETRIANVMRHGLIVAGFSDAWLTAQNHYHDMQSYHPNYMIAPEVTHEFNLLNDFLQTSLLDDGGILSDESQNSPAFTRTAGANDMLPTFGNRNNNNRANAAGSSGNALSQQMLPPPNLEQGKSISRPGSVVQADKDKAREYYLQAADPSGNDTPEERMDRVLKAKYEAGLLKPFNYVKGYARLGTYLDSHIAPSSKQKILRTIDRFRPKFREKAQALTDMELLYVEMWFEKQLMEYDRVFASMAVPACCWRRTGEIFRGNNEMAELLHVPVEKLRDGKISLHEILTEESLVRYWEEFGTIAFDPAHDTLLTASPPIRCFTNIDTFERFPAKCLFRLNQPPPRTTQATSLRPLQVLFSQTLLKHLRSASDPPAIDSLLADLKPQLEAIANFHTLSRAKSHRAGLVRKGTELWNLCTRLRREDVDGVPPARRKLLLQSRIFAFFMIAVARNSSPGTEPQIADVVHLTRLMLKAGKMCIDDESIRTSTNTMKLANAIFSKGAGYVADLGELQKTMLGPDDLIECKRLDSEYYILRTALAWKEDNLTVAEFMYDKGHLAPQSLDPSSAEKMTEVLFEMGKDLSKRGDFPMAARWLERAYSVINAQDLVHLSRDAIELRLAVCQALVHAFLAVDTQESCQKALELVNYVESEIGDKPVVLLLRLELLQKTPAEVFDVEAYADILRRMVRAFNFSEAHFKLLVHHARKLHDKSPTQATSVVDGMLRGAMVSSGRDEWVERLVLLRIWMETTQRDSSTAVEGLAAVLAGLQDNLEKPFGASAAVGALTLIWKKIELNYSQGHFDIADGWCQVALQPLFQNGGPANMSRLGRKLILCALGRNDAERARQAFHNMSEAAQNEPMTRYLMYKVALRSADRELATECLERVGTAALNEPDFLYACVLEAQQAGDRMCAMQAMKQLVNKFEFSETSPVHLPALLRCNIRLAVSVMESEKDAAGQKAVVEEIIVLFEGGENVVSSQPAVVAYKVVAAKAIQRNPNDKDGNRLFTVKELDWFCQNAYNLGLKHSDSWDLERLVRLYNSCLAIASHYPADIPSEAASDLAFRTMFCNFVAAAALVSLARVEDIVERQLQHYLVMRRHVKSYNDALEERAGGLDKRVKADLTAKLATLMVFDFEAAMALKKYDALGYIIRTAKTCRDVNALKAMGDIALRGRLPGQELYSTLGVIVNEIWELEKMKGDRLAKYIRCMFQAVLSLDAALGQRLMKQAIEVARDSAKGQHPFPPEELEWLVTVSFNQAVDAYNVRQDDECNKWADLAMNLAHYAGDDGELEALLQENRMKLKFELLTSTNEVPGTIDLIIGE</sequence>
<dbReference type="PANTHER" id="PTHR40375">
    <property type="entry name" value="SPORULATION-SPECIFIC PROTEIN 22"/>
    <property type="match status" value="1"/>
</dbReference>
<dbReference type="GO" id="GO:0051321">
    <property type="term" value="P:meiotic cell cycle"/>
    <property type="evidence" value="ECO:0007669"/>
    <property type="project" value="UniProtKB-KW"/>
</dbReference>
<feature type="compositionally biased region" description="Basic residues" evidence="8">
    <location>
        <begin position="32"/>
        <end position="44"/>
    </location>
</feature>
<evidence type="ECO:0000259" key="9">
    <source>
        <dbReference type="Pfam" id="PF24990"/>
    </source>
</evidence>
<feature type="region of interest" description="Disordered" evidence="8">
    <location>
        <begin position="260"/>
        <end position="303"/>
    </location>
</feature>
<dbReference type="CDD" id="cd00067">
    <property type="entry name" value="GAL4"/>
    <property type="match status" value="1"/>
</dbReference>
<feature type="region of interest" description="Disordered" evidence="8">
    <location>
        <begin position="67"/>
        <end position="123"/>
    </location>
</feature>
<dbReference type="GO" id="GO:0090173">
    <property type="term" value="P:regulation of synaptonemal complex assembly"/>
    <property type="evidence" value="ECO:0007669"/>
    <property type="project" value="InterPro"/>
</dbReference>
<dbReference type="GO" id="GO:0000981">
    <property type="term" value="F:DNA-binding transcription factor activity, RNA polymerase II-specific"/>
    <property type="evidence" value="ECO:0007669"/>
    <property type="project" value="InterPro"/>
</dbReference>
<keyword evidence="5" id="KW-0804">Transcription</keyword>
<keyword evidence="3" id="KW-0805">Transcription regulation</keyword>
<feature type="compositionally biased region" description="Low complexity" evidence="8">
    <location>
        <begin position="263"/>
        <end position="280"/>
    </location>
</feature>
<dbReference type="Pfam" id="PF08631">
    <property type="entry name" value="SPO22"/>
    <property type="match status" value="1"/>
</dbReference>
<evidence type="ECO:0000313" key="11">
    <source>
        <dbReference type="Proteomes" id="UP000326340"/>
    </source>
</evidence>
<dbReference type="InterPro" id="IPR039057">
    <property type="entry name" value="Spo22/ZIP4"/>
</dbReference>
<accession>A0A5Q4BTM7</accession>
<protein>
    <submittedName>
        <fullName evidence="10">Zinc cluster transcription factor acuM</fullName>
    </submittedName>
</protein>
<proteinExistence type="predicted"/>
<keyword evidence="2" id="KW-0479">Metal-binding</keyword>
<evidence type="ECO:0000256" key="5">
    <source>
        <dbReference type="ARBA" id="ARBA00023163"/>
    </source>
</evidence>
<evidence type="ECO:0000256" key="2">
    <source>
        <dbReference type="ARBA" id="ARBA00022723"/>
    </source>
</evidence>
<dbReference type="EMBL" id="PUHP01000389">
    <property type="protein sequence ID" value="TQN70415.1"/>
    <property type="molecule type" value="Genomic_DNA"/>
</dbReference>
<evidence type="ECO:0000256" key="1">
    <source>
        <dbReference type="ARBA" id="ARBA00004123"/>
    </source>
</evidence>
<dbReference type="OrthoDB" id="65716at2759"/>
<comment type="caution">
    <text evidence="10">The sequence shown here is derived from an EMBL/GenBank/DDBJ whole genome shotgun (WGS) entry which is preliminary data.</text>
</comment>
<dbReference type="PANTHER" id="PTHR40375:SF2">
    <property type="entry name" value="SPORULATION-SPECIFIC PROTEIN 22"/>
    <property type="match status" value="1"/>
</dbReference>
<evidence type="ECO:0000313" key="10">
    <source>
        <dbReference type="EMBL" id="TQN70415.1"/>
    </source>
</evidence>
<organism evidence="10 11">
    <name type="scientific">Colletotrichum shisoi</name>
    <dbReference type="NCBI Taxonomy" id="2078593"/>
    <lineage>
        <taxon>Eukaryota</taxon>
        <taxon>Fungi</taxon>
        <taxon>Dikarya</taxon>
        <taxon>Ascomycota</taxon>
        <taxon>Pezizomycotina</taxon>
        <taxon>Sordariomycetes</taxon>
        <taxon>Hypocreomycetidae</taxon>
        <taxon>Glomerellales</taxon>
        <taxon>Glomerellaceae</taxon>
        <taxon>Colletotrichum</taxon>
        <taxon>Colletotrichum destructivum species complex</taxon>
    </lineage>
</organism>
<feature type="compositionally biased region" description="Polar residues" evidence="8">
    <location>
        <begin position="95"/>
        <end position="111"/>
    </location>
</feature>
<reference evidence="10 11" key="1">
    <citation type="journal article" date="2019" name="Sci. Rep.">
        <title>Colletotrichum shisoi sp. nov., an anthracnose pathogen of Perilla frutescens in Japan: molecular phylogenetic, morphological and genomic evidence.</title>
        <authorList>
            <person name="Gan P."/>
            <person name="Tsushima A."/>
            <person name="Hiroyama R."/>
            <person name="Narusaka M."/>
            <person name="Takano Y."/>
            <person name="Narusaka Y."/>
            <person name="Kawaradani M."/>
            <person name="Damm U."/>
            <person name="Shirasu K."/>
        </authorList>
    </citation>
    <scope>NUCLEOTIDE SEQUENCE [LARGE SCALE GENOMIC DNA]</scope>
    <source>
        <strain evidence="10 11">PG-2018a</strain>
    </source>
</reference>
<evidence type="ECO:0000256" key="3">
    <source>
        <dbReference type="ARBA" id="ARBA00023015"/>
    </source>
</evidence>
<dbReference type="GO" id="GO:0008270">
    <property type="term" value="F:zinc ion binding"/>
    <property type="evidence" value="ECO:0007669"/>
    <property type="project" value="InterPro"/>
</dbReference>
<name>A0A5Q4BTM7_9PEZI</name>
<dbReference type="Proteomes" id="UP000326340">
    <property type="component" value="Unassembled WGS sequence"/>
</dbReference>
<dbReference type="GO" id="GO:0005634">
    <property type="term" value="C:nucleus"/>
    <property type="evidence" value="ECO:0007669"/>
    <property type="project" value="UniProtKB-SubCell"/>
</dbReference>
<keyword evidence="4" id="KW-0238">DNA-binding</keyword>
<dbReference type="InterPro" id="IPR013940">
    <property type="entry name" value="Spo22/ZIP4/TEX11"/>
</dbReference>
<feature type="compositionally biased region" description="Basic and acidic residues" evidence="8">
    <location>
        <begin position="1"/>
        <end position="28"/>
    </location>
</feature>
<gene>
    <name evidence="10" type="primary">AcuM</name>
    <name evidence="10" type="ORF">CSHISOI_05076</name>
</gene>
<feature type="region of interest" description="Disordered" evidence="8">
    <location>
        <begin position="1"/>
        <end position="44"/>
    </location>
</feature>
<dbReference type="InterPro" id="IPR001138">
    <property type="entry name" value="Zn2Cys6_DnaBD"/>
</dbReference>
<feature type="domain" description="ERT1/acuK family PAS" evidence="9">
    <location>
        <begin position="419"/>
        <end position="483"/>
    </location>
</feature>
<dbReference type="InterPro" id="IPR056751">
    <property type="entry name" value="PAS_13"/>
</dbReference>
<comment type="subcellular location">
    <subcellularLocation>
        <location evidence="1">Nucleus</location>
    </subcellularLocation>
</comment>
<dbReference type="Pfam" id="PF24990">
    <property type="entry name" value="PAS_13"/>
    <property type="match status" value="1"/>
</dbReference>
<evidence type="ECO:0000256" key="8">
    <source>
        <dbReference type="SAM" id="MobiDB-lite"/>
    </source>
</evidence>
<keyword evidence="6" id="KW-0539">Nucleus</keyword>
<dbReference type="GO" id="GO:0003677">
    <property type="term" value="F:DNA binding"/>
    <property type="evidence" value="ECO:0007669"/>
    <property type="project" value="UniProtKB-KW"/>
</dbReference>
<feature type="region of interest" description="Disordered" evidence="8">
    <location>
        <begin position="140"/>
        <end position="173"/>
    </location>
</feature>
<evidence type="ECO:0000256" key="4">
    <source>
        <dbReference type="ARBA" id="ARBA00023125"/>
    </source>
</evidence>
<evidence type="ECO:0000256" key="7">
    <source>
        <dbReference type="ARBA" id="ARBA00023254"/>
    </source>
</evidence>
<evidence type="ECO:0000256" key="6">
    <source>
        <dbReference type="ARBA" id="ARBA00023242"/>
    </source>
</evidence>